<dbReference type="EMBL" id="CAWYQH010000067">
    <property type="protein sequence ID" value="CAK8679574.1"/>
    <property type="molecule type" value="Genomic_DNA"/>
</dbReference>
<dbReference type="EMBL" id="CAWYQH010000032">
    <property type="protein sequence ID" value="CAK8676410.1"/>
    <property type="molecule type" value="Genomic_DNA"/>
</dbReference>
<organism evidence="2 7">
    <name type="scientific">Clavelina lepadiformis</name>
    <name type="common">Light-bulb sea squirt</name>
    <name type="synonym">Ascidia lepadiformis</name>
    <dbReference type="NCBI Taxonomy" id="159417"/>
    <lineage>
        <taxon>Eukaryota</taxon>
        <taxon>Metazoa</taxon>
        <taxon>Chordata</taxon>
        <taxon>Tunicata</taxon>
        <taxon>Ascidiacea</taxon>
        <taxon>Aplousobranchia</taxon>
        <taxon>Clavelinidae</taxon>
        <taxon>Clavelina</taxon>
    </lineage>
</organism>
<dbReference type="EMBL" id="CAWYQH010000071">
    <property type="protein sequence ID" value="CAK8680587.1"/>
    <property type="molecule type" value="Genomic_DNA"/>
</dbReference>
<evidence type="ECO:0000313" key="3">
    <source>
        <dbReference type="EMBL" id="CAK8676418.1"/>
    </source>
</evidence>
<dbReference type="Proteomes" id="UP001642483">
    <property type="component" value="Unassembled WGS sequence"/>
</dbReference>
<proteinExistence type="predicted"/>
<evidence type="ECO:0000256" key="1">
    <source>
        <dbReference type="SAM" id="MobiDB-lite"/>
    </source>
</evidence>
<dbReference type="EMBL" id="CAWYQH010000032">
    <property type="protein sequence ID" value="CAK8676418.1"/>
    <property type="molecule type" value="Genomic_DNA"/>
</dbReference>
<name>A0ABP0FD99_CLALP</name>
<comment type="caution">
    <text evidence="2">The sequence shown here is derived from an EMBL/GenBank/DDBJ whole genome shotgun (WGS) entry which is preliminary data.</text>
</comment>
<evidence type="ECO:0000313" key="2">
    <source>
        <dbReference type="EMBL" id="CAK8676410.1"/>
    </source>
</evidence>
<evidence type="ECO:0000313" key="5">
    <source>
        <dbReference type="EMBL" id="CAK8680587.1"/>
    </source>
</evidence>
<dbReference type="EMBL" id="CAWYQH010000072">
    <property type="protein sequence ID" value="CAK8680606.1"/>
    <property type="molecule type" value="Genomic_DNA"/>
</dbReference>
<evidence type="ECO:0000313" key="4">
    <source>
        <dbReference type="EMBL" id="CAK8679574.1"/>
    </source>
</evidence>
<evidence type="ECO:0000313" key="7">
    <source>
        <dbReference type="Proteomes" id="UP001642483"/>
    </source>
</evidence>
<protein>
    <submittedName>
        <fullName evidence="2">Uncharacterized protein</fullName>
    </submittedName>
</protein>
<accession>A0ABP0FD99</accession>
<gene>
    <name evidence="5" type="ORF">CVLEPA_LOCUS10830</name>
    <name evidence="6" type="ORF">CVLEPA_LOCUS10849</name>
    <name evidence="2" type="ORF">CVLEPA_LOCUS5873</name>
    <name evidence="3" type="ORF">CVLEPA_LOCUS5881</name>
    <name evidence="4" type="ORF">CVLEPA_LOCUS9811</name>
</gene>
<feature type="region of interest" description="Disordered" evidence="1">
    <location>
        <begin position="17"/>
        <end position="43"/>
    </location>
</feature>
<keyword evidence="7" id="KW-1185">Reference proteome</keyword>
<evidence type="ECO:0000313" key="6">
    <source>
        <dbReference type="EMBL" id="CAK8680606.1"/>
    </source>
</evidence>
<sequence>MSSIGQPIAPCRLTFASLRPSARRRPDQTSSLEKLNDPVNEAARSRRSVLAACGRKTGTAVGRHRQAFNRQKGQGAVQALVHELLCWPLLLAGLLSVRRNRCEDPTRPKIGRQRHL</sequence>
<reference evidence="2 7" key="1">
    <citation type="submission" date="2024-02" db="EMBL/GenBank/DDBJ databases">
        <authorList>
            <person name="Daric V."/>
            <person name="Darras S."/>
        </authorList>
    </citation>
    <scope>NUCLEOTIDE SEQUENCE [LARGE SCALE GENOMIC DNA]</scope>
</reference>